<name>A0ABN0ZNV7_9ACTN</name>
<accession>A0ABN0ZNV7</accession>
<evidence type="ECO:0000313" key="1">
    <source>
        <dbReference type="EMBL" id="GAA0454101.1"/>
    </source>
</evidence>
<dbReference type="SUPFAM" id="SSF56091">
    <property type="entry name" value="DNA ligase/mRNA capping enzyme, catalytic domain"/>
    <property type="match status" value="1"/>
</dbReference>
<dbReference type="EMBL" id="BAAABY010000011">
    <property type="protein sequence ID" value="GAA0454101.1"/>
    <property type="molecule type" value="Genomic_DNA"/>
</dbReference>
<evidence type="ECO:0000313" key="2">
    <source>
        <dbReference type="Proteomes" id="UP001500909"/>
    </source>
</evidence>
<gene>
    <name evidence="1" type="ORF">GCM10010361_17700</name>
</gene>
<reference evidence="1 2" key="1">
    <citation type="journal article" date="2019" name="Int. J. Syst. Evol. Microbiol.">
        <title>The Global Catalogue of Microorganisms (GCM) 10K type strain sequencing project: providing services to taxonomists for standard genome sequencing and annotation.</title>
        <authorList>
            <consortium name="The Broad Institute Genomics Platform"/>
            <consortium name="The Broad Institute Genome Sequencing Center for Infectious Disease"/>
            <person name="Wu L."/>
            <person name="Ma J."/>
        </authorList>
    </citation>
    <scope>NUCLEOTIDE SEQUENCE [LARGE SCALE GENOMIC DNA]</scope>
    <source>
        <strain evidence="1 2">JCM 4805</strain>
    </source>
</reference>
<sequence length="84" mass="8894">MAAAAALLYDVVLDGGLGIGADGRLASENLTRRLALRPTTAARLAEQHPAHFVAFDLLHQDVDLACRLYAECRAALEEVVPPAA</sequence>
<organism evidence="1 2">
    <name type="scientific">Streptomyces olivaceiscleroticus</name>
    <dbReference type="NCBI Taxonomy" id="68245"/>
    <lineage>
        <taxon>Bacteria</taxon>
        <taxon>Bacillati</taxon>
        <taxon>Actinomycetota</taxon>
        <taxon>Actinomycetes</taxon>
        <taxon>Kitasatosporales</taxon>
        <taxon>Streptomycetaceae</taxon>
        <taxon>Streptomyces</taxon>
    </lineage>
</organism>
<evidence type="ECO:0008006" key="3">
    <source>
        <dbReference type="Google" id="ProtNLM"/>
    </source>
</evidence>
<dbReference type="RefSeq" id="WP_346094330.1">
    <property type="nucleotide sequence ID" value="NZ_BAAABY010000011.1"/>
</dbReference>
<comment type="caution">
    <text evidence="1">The sequence shown here is derived from an EMBL/GenBank/DDBJ whole genome shotgun (WGS) entry which is preliminary data.</text>
</comment>
<dbReference type="Gene3D" id="3.30.470.30">
    <property type="entry name" value="DNA ligase/mRNA capping enzyme"/>
    <property type="match status" value="1"/>
</dbReference>
<dbReference type="Proteomes" id="UP001500909">
    <property type="component" value="Unassembled WGS sequence"/>
</dbReference>
<protein>
    <recommendedName>
        <fullName evidence="3">ATP-dependent DNA ligase family profile domain-containing protein</fullName>
    </recommendedName>
</protein>
<keyword evidence="2" id="KW-1185">Reference proteome</keyword>
<proteinExistence type="predicted"/>